<keyword evidence="2" id="KW-1185">Reference proteome</keyword>
<evidence type="ECO:0000313" key="2">
    <source>
        <dbReference type="Proteomes" id="UP000828390"/>
    </source>
</evidence>
<proteinExistence type="predicted"/>
<reference evidence="1" key="1">
    <citation type="journal article" date="2019" name="bioRxiv">
        <title>The Genome of the Zebra Mussel, Dreissena polymorpha: A Resource for Invasive Species Research.</title>
        <authorList>
            <person name="McCartney M.A."/>
            <person name="Auch B."/>
            <person name="Kono T."/>
            <person name="Mallez S."/>
            <person name="Zhang Y."/>
            <person name="Obille A."/>
            <person name="Becker A."/>
            <person name="Abrahante J.E."/>
            <person name="Garbe J."/>
            <person name="Badalamenti J.P."/>
            <person name="Herman A."/>
            <person name="Mangelson H."/>
            <person name="Liachko I."/>
            <person name="Sullivan S."/>
            <person name="Sone E.D."/>
            <person name="Koren S."/>
            <person name="Silverstein K.A.T."/>
            <person name="Beckman K.B."/>
            <person name="Gohl D.M."/>
        </authorList>
    </citation>
    <scope>NUCLEOTIDE SEQUENCE</scope>
    <source>
        <strain evidence="1">Duluth1</strain>
        <tissue evidence="1">Whole animal</tissue>
    </source>
</reference>
<dbReference type="AlphaFoldDB" id="A0A9D4SBS5"/>
<reference evidence="1" key="2">
    <citation type="submission" date="2020-11" db="EMBL/GenBank/DDBJ databases">
        <authorList>
            <person name="McCartney M.A."/>
            <person name="Auch B."/>
            <person name="Kono T."/>
            <person name="Mallez S."/>
            <person name="Becker A."/>
            <person name="Gohl D.M."/>
            <person name="Silverstein K.A.T."/>
            <person name="Koren S."/>
            <person name="Bechman K.B."/>
            <person name="Herman A."/>
            <person name="Abrahante J.E."/>
            <person name="Garbe J."/>
        </authorList>
    </citation>
    <scope>NUCLEOTIDE SEQUENCE</scope>
    <source>
        <strain evidence="1">Duluth1</strain>
        <tissue evidence="1">Whole animal</tissue>
    </source>
</reference>
<protein>
    <submittedName>
        <fullName evidence="1">Uncharacterized protein</fullName>
    </submittedName>
</protein>
<name>A0A9D4SBS5_DREPO</name>
<comment type="caution">
    <text evidence="1">The sequence shown here is derived from an EMBL/GenBank/DDBJ whole genome shotgun (WGS) entry which is preliminary data.</text>
</comment>
<dbReference type="Proteomes" id="UP000828390">
    <property type="component" value="Unassembled WGS sequence"/>
</dbReference>
<sequence>MTANVNGCDQKKHDETLFCTTETMDAQCYNVLEPEPVNAKIITLQQLEKVKK</sequence>
<gene>
    <name evidence="1" type="ORF">DPMN_021459</name>
</gene>
<organism evidence="1 2">
    <name type="scientific">Dreissena polymorpha</name>
    <name type="common">Zebra mussel</name>
    <name type="synonym">Mytilus polymorpha</name>
    <dbReference type="NCBI Taxonomy" id="45954"/>
    <lineage>
        <taxon>Eukaryota</taxon>
        <taxon>Metazoa</taxon>
        <taxon>Spiralia</taxon>
        <taxon>Lophotrochozoa</taxon>
        <taxon>Mollusca</taxon>
        <taxon>Bivalvia</taxon>
        <taxon>Autobranchia</taxon>
        <taxon>Heteroconchia</taxon>
        <taxon>Euheterodonta</taxon>
        <taxon>Imparidentia</taxon>
        <taxon>Neoheterodontei</taxon>
        <taxon>Myida</taxon>
        <taxon>Dreissenoidea</taxon>
        <taxon>Dreissenidae</taxon>
        <taxon>Dreissena</taxon>
    </lineage>
</organism>
<evidence type="ECO:0000313" key="1">
    <source>
        <dbReference type="EMBL" id="KAH3897272.1"/>
    </source>
</evidence>
<dbReference type="EMBL" id="JAIWYP010000001">
    <property type="protein sequence ID" value="KAH3897272.1"/>
    <property type="molecule type" value="Genomic_DNA"/>
</dbReference>
<accession>A0A9D4SBS5</accession>